<dbReference type="OMA" id="ERSHYED"/>
<proteinExistence type="predicted"/>
<dbReference type="GO" id="GO:0046872">
    <property type="term" value="F:metal ion binding"/>
    <property type="evidence" value="ECO:0007669"/>
    <property type="project" value="UniProtKB-KW"/>
</dbReference>
<dbReference type="SUPFAM" id="SSF57716">
    <property type="entry name" value="Glucocorticoid receptor-like (DNA-binding domain)"/>
    <property type="match status" value="1"/>
</dbReference>
<dbReference type="RefSeq" id="XP_001732539.1">
    <property type="nucleotide sequence ID" value="XM_001732487.1"/>
</dbReference>
<evidence type="ECO:0000259" key="6">
    <source>
        <dbReference type="PROSITE" id="PS50023"/>
    </source>
</evidence>
<dbReference type="STRING" id="425265.A8PST7"/>
<dbReference type="AlphaFoldDB" id="A8PST7"/>
<sequence length="542" mass="60620">MKSSLSEWDRPNLAGVGVSRFHQTFPQHRQFGPLFQGPNSVLCMQRTPQPEFVVATGVENQLAATQSRLSCGRFPHFAQASRQARVFTPTSILPAHSLTQASHHGPVFKSMHADMPSKSCQTTGHFRVKKQPPLPPLPHSDPTPDHVSPISQAYPVTPLHSKKSSFLRQDVTINDVTTTSQYSPASQVSLSSNGTNSENTSMPMTPGYPGSFDDKRKSTFSTTSQDSLIRTSKVSKSRDLELKRIYRQSGLDALDMAFWTGDGFYSDDDDDVNSGEYTDRLATISRPTIHLPNLSDQNMDDGRNMKNVFAPMLDKPLPPSTTEASYKHDEHIEEAFIDEYLHLFDSEPEESCDVASLAVTSERSHYEDDEMLRASKRKSHLLSIYSRKSGSYEKRRLSPLHQAPNEDRLCSRCDQAVLGPAMRSSNGAFSGLYHPDCIRCASCHQKLPDSDIFVYKDEVYCRQHYHLQSGSICKGCGRGITGVYRKTSGNAVFHPSCLVCAFSSHLGRCGVLLDDYYLIDHRMYCEGHARSIIKDHGVRRLF</sequence>
<feature type="compositionally biased region" description="Pro residues" evidence="5">
    <location>
        <begin position="132"/>
        <end position="141"/>
    </location>
</feature>
<dbReference type="InterPro" id="IPR001781">
    <property type="entry name" value="Znf_LIM"/>
</dbReference>
<dbReference type="PANTHER" id="PTHR24214">
    <property type="entry name" value="PDZ AND LIM DOMAIN PROTEIN ZASP"/>
    <property type="match status" value="1"/>
</dbReference>
<dbReference type="VEuPathDB" id="FungiDB:MGL_0314"/>
<dbReference type="GO" id="GO:0030695">
    <property type="term" value="F:GTPase regulator activity"/>
    <property type="evidence" value="ECO:0007669"/>
    <property type="project" value="UniProtKB-ARBA"/>
</dbReference>
<keyword evidence="2 4" id="KW-0862">Zinc</keyword>
<dbReference type="PROSITE" id="PS50023">
    <property type="entry name" value="LIM_DOMAIN_2"/>
    <property type="match status" value="1"/>
</dbReference>
<keyword evidence="3 4" id="KW-0440">LIM domain</keyword>
<dbReference type="InParanoid" id="A8PST7"/>
<dbReference type="PANTHER" id="PTHR24214:SF62">
    <property type="entry name" value="LEUPAXIN"/>
    <property type="match status" value="1"/>
</dbReference>
<evidence type="ECO:0000256" key="3">
    <source>
        <dbReference type="ARBA" id="ARBA00023038"/>
    </source>
</evidence>
<feature type="region of interest" description="Disordered" evidence="5">
    <location>
        <begin position="181"/>
        <end position="212"/>
    </location>
</feature>
<feature type="domain" description="LIM zinc-binding" evidence="6">
    <location>
        <begin position="408"/>
        <end position="471"/>
    </location>
</feature>
<dbReference type="GO" id="GO:0030036">
    <property type="term" value="P:actin cytoskeleton organization"/>
    <property type="evidence" value="ECO:0007669"/>
    <property type="project" value="TreeGrafter"/>
</dbReference>
<dbReference type="CDD" id="cd08368">
    <property type="entry name" value="LIM"/>
    <property type="match status" value="1"/>
</dbReference>
<reference evidence="7 8" key="1">
    <citation type="journal article" date="2007" name="Proc. Natl. Acad. Sci. U.S.A.">
        <title>Dandruff-associated Malassezia genomes reveal convergent and divergent virulence traits shared with plant and human fungal pathogens.</title>
        <authorList>
            <person name="Xu J."/>
            <person name="Saunders C.W."/>
            <person name="Hu P."/>
            <person name="Grant R.A."/>
            <person name="Boekhout T."/>
            <person name="Kuramae E.E."/>
            <person name="Kronstad J.W."/>
            <person name="Deangelis Y.M."/>
            <person name="Reeder N.L."/>
            <person name="Johnstone K.R."/>
            <person name="Leland M."/>
            <person name="Fieno A.M."/>
            <person name="Begley W.M."/>
            <person name="Sun Y."/>
            <person name="Lacey M.P."/>
            <person name="Chaudhary T."/>
            <person name="Keough T."/>
            <person name="Chu L."/>
            <person name="Sears R."/>
            <person name="Yuan B."/>
            <person name="Dawson T.L.Jr."/>
        </authorList>
    </citation>
    <scope>NUCLEOTIDE SEQUENCE [LARGE SCALE GENOMIC DNA]</scope>
    <source>
        <strain evidence="8">ATCC MYA-4612 / CBS 7966</strain>
    </source>
</reference>
<evidence type="ECO:0000313" key="7">
    <source>
        <dbReference type="EMBL" id="EDP45325.1"/>
    </source>
</evidence>
<keyword evidence="8" id="KW-1185">Reference proteome</keyword>
<name>A8PST7_MALGO</name>
<protein>
    <recommendedName>
        <fullName evidence="6">LIM zinc-binding domain-containing protein</fullName>
    </recommendedName>
</protein>
<evidence type="ECO:0000256" key="5">
    <source>
        <dbReference type="SAM" id="MobiDB-lite"/>
    </source>
</evidence>
<gene>
    <name evidence="7" type="ORF">MGL_0314</name>
</gene>
<dbReference type="KEGG" id="mgl:MGL_0314"/>
<feature type="compositionally biased region" description="Polar residues" evidence="5">
    <location>
        <begin position="181"/>
        <end position="203"/>
    </location>
</feature>
<comment type="caution">
    <text evidence="7">The sequence shown here is derived from an EMBL/GenBank/DDBJ whole genome shotgun (WGS) entry which is preliminary data.</text>
</comment>
<dbReference type="GO" id="GO:0051371">
    <property type="term" value="F:muscle alpha-actinin binding"/>
    <property type="evidence" value="ECO:0007669"/>
    <property type="project" value="TreeGrafter"/>
</dbReference>
<dbReference type="OrthoDB" id="1112565at2759"/>
<dbReference type="Proteomes" id="UP000008837">
    <property type="component" value="Unassembled WGS sequence"/>
</dbReference>
<dbReference type="Pfam" id="PF00412">
    <property type="entry name" value="LIM"/>
    <property type="match status" value="2"/>
</dbReference>
<evidence type="ECO:0000256" key="4">
    <source>
        <dbReference type="PROSITE-ProRule" id="PRU00125"/>
    </source>
</evidence>
<organism evidence="7 8">
    <name type="scientific">Malassezia globosa (strain ATCC MYA-4612 / CBS 7966)</name>
    <name type="common">Dandruff-associated fungus</name>
    <dbReference type="NCBI Taxonomy" id="425265"/>
    <lineage>
        <taxon>Eukaryota</taxon>
        <taxon>Fungi</taxon>
        <taxon>Dikarya</taxon>
        <taxon>Basidiomycota</taxon>
        <taxon>Ustilaginomycotina</taxon>
        <taxon>Malasseziomycetes</taxon>
        <taxon>Malasseziales</taxon>
        <taxon>Malasseziaceae</taxon>
        <taxon>Malassezia</taxon>
    </lineage>
</organism>
<dbReference type="GO" id="GO:0001725">
    <property type="term" value="C:stress fiber"/>
    <property type="evidence" value="ECO:0007669"/>
    <property type="project" value="TreeGrafter"/>
</dbReference>
<dbReference type="EMBL" id="AAYY01000001">
    <property type="protein sequence ID" value="EDP45325.1"/>
    <property type="molecule type" value="Genomic_DNA"/>
</dbReference>
<dbReference type="InterPro" id="IPR050604">
    <property type="entry name" value="PDZ-LIM_domain"/>
</dbReference>
<evidence type="ECO:0000256" key="2">
    <source>
        <dbReference type="ARBA" id="ARBA00022833"/>
    </source>
</evidence>
<dbReference type="GO" id="GO:0031941">
    <property type="term" value="C:filamentous actin"/>
    <property type="evidence" value="ECO:0007669"/>
    <property type="project" value="TreeGrafter"/>
</dbReference>
<dbReference type="GeneID" id="5856845"/>
<feature type="region of interest" description="Disordered" evidence="5">
    <location>
        <begin position="115"/>
        <end position="147"/>
    </location>
</feature>
<evidence type="ECO:0000313" key="8">
    <source>
        <dbReference type="Proteomes" id="UP000008837"/>
    </source>
</evidence>
<dbReference type="Gene3D" id="2.10.110.10">
    <property type="entry name" value="Cysteine Rich Protein"/>
    <property type="match status" value="2"/>
</dbReference>
<dbReference type="PROSITE" id="PS00478">
    <property type="entry name" value="LIM_DOMAIN_1"/>
    <property type="match status" value="1"/>
</dbReference>
<dbReference type="GO" id="GO:0003779">
    <property type="term" value="F:actin binding"/>
    <property type="evidence" value="ECO:0007669"/>
    <property type="project" value="TreeGrafter"/>
</dbReference>
<dbReference type="SMART" id="SM00132">
    <property type="entry name" value="LIM"/>
    <property type="match status" value="2"/>
</dbReference>
<accession>A8PST7</accession>
<keyword evidence="1 4" id="KW-0479">Metal-binding</keyword>
<evidence type="ECO:0000256" key="1">
    <source>
        <dbReference type="ARBA" id="ARBA00022723"/>
    </source>
</evidence>